<reference evidence="1 2" key="1">
    <citation type="submission" date="2012-01" db="EMBL/GenBank/DDBJ databases">
        <title>Improved High-Quality Draft sequence of Saccharomonospora xinjiangensis XJ-54.</title>
        <authorList>
            <consortium name="US DOE Joint Genome Institute"/>
            <person name="Lucas S."/>
            <person name="Han J."/>
            <person name="Lapidus A."/>
            <person name="Cheng J.-F."/>
            <person name="Goodwin L."/>
            <person name="Pitluck S."/>
            <person name="Peters L."/>
            <person name="Mikhailova N."/>
            <person name="Teshima H."/>
            <person name="Detter J.C."/>
            <person name="Han C."/>
            <person name="Tapia R."/>
            <person name="Land M."/>
            <person name="Hauser L."/>
            <person name="Kyrpides N."/>
            <person name="Ivanova N."/>
            <person name="Pagani I."/>
            <person name="Brambilla E.-M."/>
            <person name="Klenk H.-P."/>
            <person name="Woyke T."/>
        </authorList>
    </citation>
    <scope>NUCLEOTIDE SEQUENCE [LARGE SCALE GENOMIC DNA]</scope>
    <source>
        <strain evidence="1 2">XJ-54</strain>
    </source>
</reference>
<dbReference type="PANTHER" id="PTHR14136">
    <property type="entry name" value="BTB_POZ DOMAIN-CONTAINING PROTEIN KCTD9"/>
    <property type="match status" value="1"/>
</dbReference>
<evidence type="ECO:0000313" key="1">
    <source>
        <dbReference type="EMBL" id="EID55498.1"/>
    </source>
</evidence>
<dbReference type="STRING" id="882086.SacxiDRAFT_3293"/>
<dbReference type="Gene3D" id="2.160.20.80">
    <property type="entry name" value="E3 ubiquitin-protein ligase SopA"/>
    <property type="match status" value="1"/>
</dbReference>
<protein>
    <submittedName>
        <fullName evidence="1">Putative low-complexity protein</fullName>
    </submittedName>
</protein>
<dbReference type="AlphaFoldDB" id="I0V5U5"/>
<dbReference type="SUPFAM" id="SSF141571">
    <property type="entry name" value="Pentapeptide repeat-like"/>
    <property type="match status" value="1"/>
</dbReference>
<dbReference type="eggNOG" id="COG1357">
    <property type="taxonomic scope" value="Bacteria"/>
</dbReference>
<dbReference type="InterPro" id="IPR051082">
    <property type="entry name" value="Pentapeptide-BTB/POZ_domain"/>
</dbReference>
<sequence length="267" mass="28981">MEPVAAPEDLRADCSRCAGLCCVALPFQKSAGFPADKDAGDACHHLDVSFRCRVHAELRPKGFTGCTVFDCFGAGQRVTQAFGGRNWRDEPRLAQPMFAAFTVARHLHEILGYLAEALELPAPRLRERVRREFHRIDALAGAEPEKLAATDIAAQRQQVGPLLAEVSQAVRARAGNGRDHRGADLAGRRLRGAALRGSTLRGALLIGADLRRADLRDADFLGADLRDTDLRGADLSGCFFLTQAQLNAAVGDASTRLPERLARPAHW</sequence>
<name>I0V5U5_9PSEU</name>
<evidence type="ECO:0000313" key="2">
    <source>
        <dbReference type="Proteomes" id="UP000004691"/>
    </source>
</evidence>
<gene>
    <name evidence="1" type="ORF">SacxiDRAFT_3293</name>
</gene>
<dbReference type="Proteomes" id="UP000004691">
    <property type="component" value="Unassembled WGS sequence"/>
</dbReference>
<dbReference type="PANTHER" id="PTHR14136:SF37">
    <property type="entry name" value="PENTAPEPTIDE REPEAT-CONTAINING PROTEIN"/>
    <property type="match status" value="1"/>
</dbReference>
<dbReference type="EMBL" id="JH636049">
    <property type="protein sequence ID" value="EID55498.1"/>
    <property type="molecule type" value="Genomic_DNA"/>
</dbReference>
<proteinExistence type="predicted"/>
<dbReference type="InterPro" id="IPR001646">
    <property type="entry name" value="5peptide_repeat"/>
</dbReference>
<dbReference type="Pfam" id="PF00805">
    <property type="entry name" value="Pentapeptide"/>
    <property type="match status" value="1"/>
</dbReference>
<dbReference type="HOGENOM" id="CLU_068870_0_0_11"/>
<organism evidence="1 2">
    <name type="scientific">Saccharomonospora xinjiangensis XJ-54</name>
    <dbReference type="NCBI Taxonomy" id="882086"/>
    <lineage>
        <taxon>Bacteria</taxon>
        <taxon>Bacillati</taxon>
        <taxon>Actinomycetota</taxon>
        <taxon>Actinomycetes</taxon>
        <taxon>Pseudonocardiales</taxon>
        <taxon>Pseudonocardiaceae</taxon>
        <taxon>Saccharomonospora</taxon>
    </lineage>
</organism>
<dbReference type="RefSeq" id="WP_006239671.1">
    <property type="nucleotide sequence ID" value="NZ_JH636049.1"/>
</dbReference>
<keyword evidence="2" id="KW-1185">Reference proteome</keyword>
<accession>I0V5U5</accession>